<feature type="domain" description="DUF7668" evidence="1">
    <location>
        <begin position="20"/>
        <end position="109"/>
    </location>
</feature>
<dbReference type="InterPro" id="IPR056085">
    <property type="entry name" value="DUF7668"/>
</dbReference>
<evidence type="ECO:0000259" key="1">
    <source>
        <dbReference type="Pfam" id="PF24705"/>
    </source>
</evidence>
<dbReference type="EMBL" id="CP114040">
    <property type="protein sequence ID" value="WAS91844.1"/>
    <property type="molecule type" value="Genomic_DNA"/>
</dbReference>
<dbReference type="Proteomes" id="UP001164459">
    <property type="component" value="Chromosome"/>
</dbReference>
<dbReference type="Pfam" id="PF24705">
    <property type="entry name" value="DUF7668"/>
    <property type="match status" value="1"/>
</dbReference>
<protein>
    <recommendedName>
        <fullName evidence="1">DUF7668 domain-containing protein</fullName>
    </recommendedName>
</protein>
<keyword evidence="3" id="KW-1185">Reference proteome</keyword>
<evidence type="ECO:0000313" key="2">
    <source>
        <dbReference type="EMBL" id="WAS91844.1"/>
    </source>
</evidence>
<accession>A0ABY7GXZ1</accession>
<sequence length="109" mass="12622">MTDTSLRNLTREIIQQIADRDLDRIRLEPGSDREDFKLALREYPATFVAIPEHGLDEMDAFKPTSGYVSWCVELPLWTKEEGRSDMWLFLNVREEGGHLVGYVRGVRVP</sequence>
<proteinExistence type="predicted"/>
<organism evidence="2 3">
    <name type="scientific">Nannocystis punicea</name>
    <dbReference type="NCBI Taxonomy" id="2995304"/>
    <lineage>
        <taxon>Bacteria</taxon>
        <taxon>Pseudomonadati</taxon>
        <taxon>Myxococcota</taxon>
        <taxon>Polyangia</taxon>
        <taxon>Nannocystales</taxon>
        <taxon>Nannocystaceae</taxon>
        <taxon>Nannocystis</taxon>
    </lineage>
</organism>
<name>A0ABY7GXZ1_9BACT</name>
<evidence type="ECO:0000313" key="3">
    <source>
        <dbReference type="Proteomes" id="UP001164459"/>
    </source>
</evidence>
<gene>
    <name evidence="2" type="ORF">O0S08_37145</name>
</gene>
<reference evidence="2" key="1">
    <citation type="submission" date="2022-11" db="EMBL/GenBank/DDBJ databases">
        <title>Minimal conservation of predation-associated metabolite biosynthetic gene clusters underscores biosynthetic potential of Myxococcota including descriptions for ten novel species: Archangium lansinium sp. nov., Myxococcus landrumus sp. nov., Nannocystis bai.</title>
        <authorList>
            <person name="Ahearne A."/>
            <person name="Stevens C."/>
            <person name="Dowd S."/>
        </authorList>
    </citation>
    <scope>NUCLEOTIDE SEQUENCE</scope>
    <source>
        <strain evidence="2">Fl3</strain>
    </source>
</reference>
<dbReference type="RefSeq" id="WP_269034206.1">
    <property type="nucleotide sequence ID" value="NZ_CP114040.1"/>
</dbReference>